<evidence type="ECO:0000313" key="2">
    <source>
        <dbReference type="Proteomes" id="UP000247702"/>
    </source>
</evidence>
<gene>
    <name evidence="1" type="ORF">RclHR1_06840006</name>
</gene>
<protein>
    <submittedName>
        <fullName evidence="1">Uncharacterized protein</fullName>
    </submittedName>
</protein>
<dbReference type="AlphaFoldDB" id="A0A2Z6SB81"/>
<organism evidence="1 2">
    <name type="scientific">Rhizophagus clarus</name>
    <dbReference type="NCBI Taxonomy" id="94130"/>
    <lineage>
        <taxon>Eukaryota</taxon>
        <taxon>Fungi</taxon>
        <taxon>Fungi incertae sedis</taxon>
        <taxon>Mucoromycota</taxon>
        <taxon>Glomeromycotina</taxon>
        <taxon>Glomeromycetes</taxon>
        <taxon>Glomerales</taxon>
        <taxon>Glomeraceae</taxon>
        <taxon>Rhizophagus</taxon>
    </lineage>
</organism>
<evidence type="ECO:0000313" key="1">
    <source>
        <dbReference type="EMBL" id="GBC06452.1"/>
    </source>
</evidence>
<dbReference type="EMBL" id="BEXD01004075">
    <property type="protein sequence ID" value="GBC06452.1"/>
    <property type="molecule type" value="Genomic_DNA"/>
</dbReference>
<accession>A0A2Z6SB81</accession>
<keyword evidence="2" id="KW-1185">Reference proteome</keyword>
<proteinExistence type="predicted"/>
<comment type="caution">
    <text evidence="1">The sequence shown here is derived from an EMBL/GenBank/DDBJ whole genome shotgun (WGS) entry which is preliminary data.</text>
</comment>
<dbReference type="Proteomes" id="UP000247702">
    <property type="component" value="Unassembled WGS sequence"/>
</dbReference>
<name>A0A2Z6SB81_9GLOM</name>
<reference evidence="1 2" key="1">
    <citation type="submission" date="2017-11" db="EMBL/GenBank/DDBJ databases">
        <title>The genome of Rhizophagus clarus HR1 reveals common genetic basis of auxotrophy among arbuscular mycorrhizal fungi.</title>
        <authorList>
            <person name="Kobayashi Y."/>
        </authorList>
    </citation>
    <scope>NUCLEOTIDE SEQUENCE [LARGE SCALE GENOMIC DNA]</scope>
    <source>
        <strain evidence="1 2">HR1</strain>
    </source>
</reference>
<sequence>MPIMPSEQTYINFEEWIELVMKDWPYGGPLLAYSHARPQPPIKVNPLGCLKTISLICVSIPPIFNL</sequence>